<dbReference type="Proteomes" id="UP000269945">
    <property type="component" value="Unassembled WGS sequence"/>
</dbReference>
<gene>
    <name evidence="2" type="ORF">BN2614_LOCUS4</name>
</gene>
<dbReference type="EMBL" id="CYRY02000007">
    <property type="protein sequence ID" value="VCW48602.1"/>
    <property type="molecule type" value="Genomic_DNA"/>
</dbReference>
<organism evidence="2 3">
    <name type="scientific">Gulo gulo</name>
    <name type="common">Wolverine</name>
    <name type="synonym">Gluton</name>
    <dbReference type="NCBI Taxonomy" id="48420"/>
    <lineage>
        <taxon>Eukaryota</taxon>
        <taxon>Metazoa</taxon>
        <taxon>Chordata</taxon>
        <taxon>Craniata</taxon>
        <taxon>Vertebrata</taxon>
        <taxon>Euteleostomi</taxon>
        <taxon>Mammalia</taxon>
        <taxon>Eutheria</taxon>
        <taxon>Laurasiatheria</taxon>
        <taxon>Carnivora</taxon>
        <taxon>Caniformia</taxon>
        <taxon>Musteloidea</taxon>
        <taxon>Mustelidae</taxon>
        <taxon>Guloninae</taxon>
        <taxon>Gulo</taxon>
    </lineage>
</organism>
<comment type="caution">
    <text evidence="2">The sequence shown here is derived from an EMBL/GenBank/DDBJ whole genome shotgun (WGS) entry which is preliminary data.</text>
</comment>
<proteinExistence type="predicted"/>
<feature type="region of interest" description="Disordered" evidence="1">
    <location>
        <begin position="1"/>
        <end position="29"/>
    </location>
</feature>
<accession>A0A9X9PSY0</accession>
<feature type="compositionally biased region" description="Basic and acidic residues" evidence="1">
    <location>
        <begin position="8"/>
        <end position="29"/>
    </location>
</feature>
<sequence>MGWWLPRKGGEEAPDPTREGRDEDSGVRDRPTLDAQLLMLQSGKWIFRSRVAIATGTDSSKFTSPRDLGSLHPCHTGPPIALFVFFLLVQSLLCFLAQRFYSLKDSITKV</sequence>
<evidence type="ECO:0000313" key="3">
    <source>
        <dbReference type="Proteomes" id="UP000269945"/>
    </source>
</evidence>
<protein>
    <submittedName>
        <fullName evidence="2">Uncharacterized protein</fullName>
    </submittedName>
</protein>
<evidence type="ECO:0000313" key="2">
    <source>
        <dbReference type="EMBL" id="VCW48602.1"/>
    </source>
</evidence>
<reference evidence="2 3" key="1">
    <citation type="submission" date="2018-10" db="EMBL/GenBank/DDBJ databases">
        <authorList>
            <person name="Ekblom R."/>
            <person name="Jareborg N."/>
        </authorList>
    </citation>
    <scope>NUCLEOTIDE SEQUENCE [LARGE SCALE GENOMIC DNA]</scope>
    <source>
        <tissue evidence="2">Muscle</tissue>
    </source>
</reference>
<keyword evidence="3" id="KW-1185">Reference proteome</keyword>
<evidence type="ECO:0000256" key="1">
    <source>
        <dbReference type="SAM" id="MobiDB-lite"/>
    </source>
</evidence>
<name>A0A9X9PSY0_GULGU</name>
<dbReference type="AlphaFoldDB" id="A0A9X9PSY0"/>